<proteinExistence type="predicted"/>
<dbReference type="RefSeq" id="WP_049720509.1">
    <property type="nucleotide sequence ID" value="NZ_CP036487.1"/>
</dbReference>
<name>A0ABS0QIW9_THEVU</name>
<feature type="compositionally biased region" description="Basic and acidic residues" evidence="1">
    <location>
        <begin position="102"/>
        <end position="118"/>
    </location>
</feature>
<organism evidence="4 5">
    <name type="scientific">Thermoactinomyces vulgaris</name>
    <dbReference type="NCBI Taxonomy" id="2026"/>
    <lineage>
        <taxon>Bacteria</taxon>
        <taxon>Bacillati</taxon>
        <taxon>Bacillota</taxon>
        <taxon>Bacilli</taxon>
        <taxon>Bacillales</taxon>
        <taxon>Thermoactinomycetaceae</taxon>
        <taxon>Thermoactinomyces</taxon>
    </lineage>
</organism>
<feature type="region of interest" description="Disordered" evidence="1">
    <location>
        <begin position="85"/>
        <end position="118"/>
    </location>
</feature>
<dbReference type="InterPro" id="IPR042047">
    <property type="entry name" value="SleB_dom1"/>
</dbReference>
<evidence type="ECO:0000259" key="3">
    <source>
        <dbReference type="Pfam" id="PF07486"/>
    </source>
</evidence>
<dbReference type="InterPro" id="IPR011105">
    <property type="entry name" value="Cell_wall_hydrolase_SleB"/>
</dbReference>
<accession>A0ABS0QIW9</accession>
<keyword evidence="5" id="KW-1185">Reference proteome</keyword>
<sequence>MKTAKNLAAAIAILAMAVIVLYKTAHQGHAKMADRKILKKTSAAVDDREYIRLWKERNQEALSEGIAVSHVKQDARKTKPVRLAGKSMQKKETGNTAQPGKNEIKGKMAGDGPGKKRFDVTPSEKRLLAKAVYGEARGESFKGQVAVAAVILNRTEHAAFPDSIRRVIYQKNAFTAVSDGQIQLEPDAKAVRAVEMAIQGEDPTQGAVYYYNPEIATSEWMEKKASNSKKMRIGEHVFFK</sequence>
<dbReference type="Gene3D" id="1.10.10.2520">
    <property type="entry name" value="Cell wall hydrolase SleB, domain 1"/>
    <property type="match status" value="1"/>
</dbReference>
<feature type="signal peptide" evidence="2">
    <location>
        <begin position="1"/>
        <end position="22"/>
    </location>
</feature>
<dbReference type="Proteomes" id="UP000641910">
    <property type="component" value="Unassembled WGS sequence"/>
</dbReference>
<dbReference type="Pfam" id="PF07486">
    <property type="entry name" value="Hydrolase_2"/>
    <property type="match status" value="1"/>
</dbReference>
<dbReference type="EMBL" id="JAECVU010000003">
    <property type="protein sequence ID" value="MBH8588684.1"/>
    <property type="molecule type" value="Genomic_DNA"/>
</dbReference>
<dbReference type="GO" id="GO:0016787">
    <property type="term" value="F:hydrolase activity"/>
    <property type="evidence" value="ECO:0007669"/>
    <property type="project" value="UniProtKB-KW"/>
</dbReference>
<feature type="chain" id="PRO_5045127615" evidence="2">
    <location>
        <begin position="23"/>
        <end position="240"/>
    </location>
</feature>
<protein>
    <submittedName>
        <fullName evidence="4">Cell wall hydrolase</fullName>
    </submittedName>
</protein>
<comment type="caution">
    <text evidence="4">The sequence shown here is derived from an EMBL/GenBank/DDBJ whole genome shotgun (WGS) entry which is preliminary data.</text>
</comment>
<evidence type="ECO:0000256" key="1">
    <source>
        <dbReference type="SAM" id="MobiDB-lite"/>
    </source>
</evidence>
<dbReference type="Gene3D" id="6.20.240.60">
    <property type="match status" value="1"/>
</dbReference>
<reference evidence="4 5" key="1">
    <citation type="submission" date="2020-12" db="EMBL/GenBank/DDBJ databases">
        <title>WGS of Thermoactinomyces spp.</title>
        <authorList>
            <person name="Cheng K."/>
        </authorList>
    </citation>
    <scope>NUCLEOTIDE SEQUENCE [LARGE SCALE GENOMIC DNA]</scope>
    <source>
        <strain evidence="5">CICC 10650\ACCC 41061</strain>
    </source>
</reference>
<keyword evidence="2" id="KW-0732">Signal</keyword>
<gene>
    <name evidence="4" type="ORF">I8U22_07605</name>
</gene>
<keyword evidence="4" id="KW-0378">Hydrolase</keyword>
<evidence type="ECO:0000313" key="4">
    <source>
        <dbReference type="EMBL" id="MBH8588684.1"/>
    </source>
</evidence>
<evidence type="ECO:0000313" key="5">
    <source>
        <dbReference type="Proteomes" id="UP000641910"/>
    </source>
</evidence>
<feature type="domain" description="Cell wall hydrolase SleB" evidence="3">
    <location>
        <begin position="138"/>
        <end position="239"/>
    </location>
</feature>
<evidence type="ECO:0000256" key="2">
    <source>
        <dbReference type="SAM" id="SignalP"/>
    </source>
</evidence>